<dbReference type="AlphaFoldDB" id="A0A9D4W9G8"/>
<evidence type="ECO:0008006" key="3">
    <source>
        <dbReference type="Google" id="ProtNLM"/>
    </source>
</evidence>
<name>A0A9D4W9G8_PEA</name>
<reference evidence="1 2" key="1">
    <citation type="journal article" date="2022" name="Nat. Genet.">
        <title>Improved pea reference genome and pan-genome highlight genomic features and evolutionary characteristics.</title>
        <authorList>
            <person name="Yang T."/>
            <person name="Liu R."/>
            <person name="Luo Y."/>
            <person name="Hu S."/>
            <person name="Wang D."/>
            <person name="Wang C."/>
            <person name="Pandey M.K."/>
            <person name="Ge S."/>
            <person name="Xu Q."/>
            <person name="Li N."/>
            <person name="Li G."/>
            <person name="Huang Y."/>
            <person name="Saxena R.K."/>
            <person name="Ji Y."/>
            <person name="Li M."/>
            <person name="Yan X."/>
            <person name="He Y."/>
            <person name="Liu Y."/>
            <person name="Wang X."/>
            <person name="Xiang C."/>
            <person name="Varshney R.K."/>
            <person name="Ding H."/>
            <person name="Gao S."/>
            <person name="Zong X."/>
        </authorList>
    </citation>
    <scope>NUCLEOTIDE SEQUENCE [LARGE SCALE GENOMIC DNA]</scope>
    <source>
        <strain evidence="1 2">cv. Zhongwan 6</strain>
    </source>
</reference>
<dbReference type="EMBL" id="JAMSHJ010000006">
    <property type="protein sequence ID" value="KAI5397294.1"/>
    <property type="molecule type" value="Genomic_DNA"/>
</dbReference>
<organism evidence="1 2">
    <name type="scientific">Pisum sativum</name>
    <name type="common">Garden pea</name>
    <name type="synonym">Lathyrus oleraceus</name>
    <dbReference type="NCBI Taxonomy" id="3888"/>
    <lineage>
        <taxon>Eukaryota</taxon>
        <taxon>Viridiplantae</taxon>
        <taxon>Streptophyta</taxon>
        <taxon>Embryophyta</taxon>
        <taxon>Tracheophyta</taxon>
        <taxon>Spermatophyta</taxon>
        <taxon>Magnoliopsida</taxon>
        <taxon>eudicotyledons</taxon>
        <taxon>Gunneridae</taxon>
        <taxon>Pentapetalae</taxon>
        <taxon>rosids</taxon>
        <taxon>fabids</taxon>
        <taxon>Fabales</taxon>
        <taxon>Fabaceae</taxon>
        <taxon>Papilionoideae</taxon>
        <taxon>50 kb inversion clade</taxon>
        <taxon>NPAAA clade</taxon>
        <taxon>Hologalegina</taxon>
        <taxon>IRL clade</taxon>
        <taxon>Fabeae</taxon>
        <taxon>Lathyrus</taxon>
    </lineage>
</organism>
<sequence length="128" mass="14179">GWIFTLAGGAISWKSKKQTCITLSTMESEFVALASAGQEAEWLRGLLLEVPLAKDNVSKVLIHCDSQATLARAFSKVYNGKSRHIGLRHSLVRKMIKDGIISLKYIQTSYNLADPFTKPLARDLLKTT</sequence>
<dbReference type="PANTHER" id="PTHR11439">
    <property type="entry name" value="GAG-POL-RELATED RETROTRANSPOSON"/>
    <property type="match status" value="1"/>
</dbReference>
<dbReference type="PANTHER" id="PTHR11439:SF440">
    <property type="entry name" value="INTEGRASE CATALYTIC DOMAIN-CONTAINING PROTEIN"/>
    <property type="match status" value="1"/>
</dbReference>
<keyword evidence="2" id="KW-1185">Reference proteome</keyword>
<dbReference type="Gramene" id="Psat06G0320200-T1">
    <property type="protein sequence ID" value="KAI5397294.1"/>
    <property type="gene ID" value="KIW84_063202"/>
</dbReference>
<dbReference type="CDD" id="cd09272">
    <property type="entry name" value="RNase_HI_RT_Ty1"/>
    <property type="match status" value="1"/>
</dbReference>
<feature type="non-terminal residue" evidence="1">
    <location>
        <position position="1"/>
    </location>
</feature>
<evidence type="ECO:0000313" key="1">
    <source>
        <dbReference type="EMBL" id="KAI5397294.1"/>
    </source>
</evidence>
<proteinExistence type="predicted"/>
<accession>A0A9D4W9G8</accession>
<protein>
    <recommendedName>
        <fullName evidence="3">Retrovirus-related Pol polyprotein from transposon TNT 1-94</fullName>
    </recommendedName>
</protein>
<dbReference type="Proteomes" id="UP001058974">
    <property type="component" value="Chromosome 6"/>
</dbReference>
<evidence type="ECO:0000313" key="2">
    <source>
        <dbReference type="Proteomes" id="UP001058974"/>
    </source>
</evidence>
<gene>
    <name evidence="1" type="ORF">KIW84_063202</name>
</gene>
<comment type="caution">
    <text evidence="1">The sequence shown here is derived from an EMBL/GenBank/DDBJ whole genome shotgun (WGS) entry which is preliminary data.</text>
</comment>